<keyword evidence="4" id="KW-1185">Reference proteome</keyword>
<dbReference type="SUPFAM" id="SSF53850">
    <property type="entry name" value="Periplasmic binding protein-like II"/>
    <property type="match status" value="1"/>
</dbReference>
<dbReference type="CDD" id="cd00995">
    <property type="entry name" value="PBP2_NikA_DppA_OppA_like"/>
    <property type="match status" value="1"/>
</dbReference>
<dbReference type="PANTHER" id="PTHR30290:SF83">
    <property type="entry name" value="ABC TRANSPORTER SUBSTRATE-BINDING PROTEIN"/>
    <property type="match status" value="1"/>
</dbReference>
<dbReference type="InterPro" id="IPR039424">
    <property type="entry name" value="SBP_5"/>
</dbReference>
<dbReference type="GO" id="GO:0043190">
    <property type="term" value="C:ATP-binding cassette (ABC) transporter complex"/>
    <property type="evidence" value="ECO:0007669"/>
    <property type="project" value="InterPro"/>
</dbReference>
<keyword evidence="1" id="KW-0732">Signal</keyword>
<dbReference type="GO" id="GO:0042597">
    <property type="term" value="C:periplasmic space"/>
    <property type="evidence" value="ECO:0007669"/>
    <property type="project" value="UniProtKB-ARBA"/>
</dbReference>
<evidence type="ECO:0000259" key="2">
    <source>
        <dbReference type="Pfam" id="PF00496"/>
    </source>
</evidence>
<dbReference type="GO" id="GO:1904680">
    <property type="term" value="F:peptide transmembrane transporter activity"/>
    <property type="evidence" value="ECO:0007669"/>
    <property type="project" value="TreeGrafter"/>
</dbReference>
<feature type="signal peptide" evidence="1">
    <location>
        <begin position="1"/>
        <end position="29"/>
    </location>
</feature>
<evidence type="ECO:0000313" key="3">
    <source>
        <dbReference type="EMBL" id="PKV99413.1"/>
    </source>
</evidence>
<dbReference type="Proteomes" id="UP000233750">
    <property type="component" value="Unassembled WGS sequence"/>
</dbReference>
<protein>
    <submittedName>
        <fullName evidence="3">Oligopeptide transport system substrate-binding protein</fullName>
    </submittedName>
</protein>
<dbReference type="OrthoDB" id="9046151at2"/>
<dbReference type="PROSITE" id="PS51257">
    <property type="entry name" value="PROKAR_LIPOPROTEIN"/>
    <property type="match status" value="1"/>
</dbReference>
<gene>
    <name evidence="3" type="ORF">ATK30_0380</name>
</gene>
<dbReference type="Gene3D" id="3.40.190.10">
    <property type="entry name" value="Periplasmic binding protein-like II"/>
    <property type="match status" value="1"/>
</dbReference>
<dbReference type="Gene3D" id="3.90.76.10">
    <property type="entry name" value="Dipeptide-binding Protein, Domain 1"/>
    <property type="match status" value="1"/>
</dbReference>
<evidence type="ECO:0000256" key="1">
    <source>
        <dbReference type="SAM" id="SignalP"/>
    </source>
</evidence>
<proteinExistence type="predicted"/>
<dbReference type="AlphaFoldDB" id="A0A2N3WZU5"/>
<dbReference type="PIRSF" id="PIRSF002741">
    <property type="entry name" value="MppA"/>
    <property type="match status" value="1"/>
</dbReference>
<accession>A0A2N3WZU5</accession>
<evidence type="ECO:0000313" key="4">
    <source>
        <dbReference type="Proteomes" id="UP000233750"/>
    </source>
</evidence>
<dbReference type="PANTHER" id="PTHR30290">
    <property type="entry name" value="PERIPLASMIC BINDING COMPONENT OF ABC TRANSPORTER"/>
    <property type="match status" value="1"/>
</dbReference>
<dbReference type="RefSeq" id="WP_101434000.1">
    <property type="nucleotide sequence ID" value="NZ_PJMY01000002.1"/>
</dbReference>
<reference evidence="3 4" key="1">
    <citation type="submission" date="2017-12" db="EMBL/GenBank/DDBJ databases">
        <title>Sequencing the genomes of 1000 Actinobacteria strains.</title>
        <authorList>
            <person name="Klenk H.-P."/>
        </authorList>
    </citation>
    <scope>NUCLEOTIDE SEQUENCE [LARGE SCALE GENOMIC DNA]</scope>
    <source>
        <strain evidence="3 4">DSM 45165</strain>
    </source>
</reference>
<organism evidence="3 4">
    <name type="scientific">Amycolatopsis echigonensis</name>
    <dbReference type="NCBI Taxonomy" id="2576905"/>
    <lineage>
        <taxon>Bacteria</taxon>
        <taxon>Bacillati</taxon>
        <taxon>Actinomycetota</taxon>
        <taxon>Actinomycetes</taxon>
        <taxon>Pseudonocardiales</taxon>
        <taxon>Pseudonocardiaceae</taxon>
        <taxon>Amycolatopsis</taxon>
    </lineage>
</organism>
<dbReference type="EMBL" id="PJMY01000002">
    <property type="protein sequence ID" value="PKV99413.1"/>
    <property type="molecule type" value="Genomic_DNA"/>
</dbReference>
<feature type="chain" id="PRO_5038990520" evidence="1">
    <location>
        <begin position="30"/>
        <end position="489"/>
    </location>
</feature>
<comment type="caution">
    <text evidence="3">The sequence shown here is derived from an EMBL/GenBank/DDBJ whole genome shotgun (WGS) entry which is preliminary data.</text>
</comment>
<dbReference type="InterPro" id="IPR030678">
    <property type="entry name" value="Peptide/Ni-bd"/>
</dbReference>
<dbReference type="InterPro" id="IPR000914">
    <property type="entry name" value="SBP_5_dom"/>
</dbReference>
<name>A0A2N3WZU5_9PSEU</name>
<sequence length="489" mass="51225">MRSRPLVSLTLAAAVVAAGLSGCSPSAEPAQPGVLSVGLGEPGTLLPADVTDPSGRLVTGALWTPLADYDPASGKLTPRAAESISSPDQVTWTVRLRPGQFHDGTPVTAQSYADTWKAIAGHHWASTPILTKSLRAKEITAVNTKQLRIVLDRPSNQVPAWLSAPGLVPLPASVLKSRDWNGFAHHPIGNGPLRLEGDWQSGSGGKLVRVTADPGRAKEIDLRVGNPAEQYDDVKEGKLDVATSVPGERHEAMHADFADRHAMWALPRAGYLVFSAEATRFADPTVRHAFALGTDRAALESGPLAHQADAAKGLLPPAVAPGERSGNCRPCTFDGPAAKSLVSQAGFTGDATVYYDSFDSTWPQALADGLSKTLGIPVTAQRKATGGKPTGPAAVEVKAFSPSPADLLHTLADAASYTDAGFAADLNSAETTASPEEAAQLFRIAENEALRDLPAIPLWTGHGHAVWSARVHDAVATPFAGIDLTRLRA</sequence>
<feature type="domain" description="Solute-binding protein family 5" evidence="2">
    <location>
        <begin position="75"/>
        <end position="356"/>
    </location>
</feature>
<dbReference type="Pfam" id="PF00496">
    <property type="entry name" value="SBP_bac_5"/>
    <property type="match status" value="1"/>
</dbReference>
<dbReference type="Gene3D" id="3.10.105.10">
    <property type="entry name" value="Dipeptide-binding Protein, Domain 3"/>
    <property type="match status" value="1"/>
</dbReference>
<dbReference type="GO" id="GO:0015833">
    <property type="term" value="P:peptide transport"/>
    <property type="evidence" value="ECO:0007669"/>
    <property type="project" value="TreeGrafter"/>
</dbReference>